<accession>A0A820K933</accession>
<feature type="region of interest" description="Disordered" evidence="5">
    <location>
        <begin position="1"/>
        <end position="142"/>
    </location>
</feature>
<feature type="region of interest" description="Disordered" evidence="5">
    <location>
        <begin position="526"/>
        <end position="551"/>
    </location>
</feature>
<dbReference type="PANTHER" id="PTHR13165">
    <property type="entry name" value="ARSENITE-RESISTANCE PROTEIN 2"/>
    <property type="match status" value="1"/>
</dbReference>
<feature type="compositionally biased region" description="Basic and acidic residues" evidence="5">
    <location>
        <begin position="372"/>
        <end position="387"/>
    </location>
</feature>
<dbReference type="Gene3D" id="3.30.70.330">
    <property type="match status" value="1"/>
</dbReference>
<evidence type="ECO:0000259" key="7">
    <source>
        <dbReference type="Pfam" id="PF12066"/>
    </source>
</evidence>
<reference evidence="9" key="1">
    <citation type="submission" date="2021-02" db="EMBL/GenBank/DDBJ databases">
        <authorList>
            <person name="Nowell W R."/>
        </authorList>
    </citation>
    <scope>NUCLEOTIDE SEQUENCE</scope>
</reference>
<dbReference type="Pfam" id="PF21262">
    <property type="entry name" value="RRP40_S1"/>
    <property type="match status" value="1"/>
</dbReference>
<evidence type="ECO:0000256" key="1">
    <source>
        <dbReference type="ARBA" id="ARBA00004123"/>
    </source>
</evidence>
<comment type="similarity">
    <text evidence="2">Belongs to the ARS2 family.</text>
</comment>
<feature type="domain" description="SERRATE/Ars2 N-terminal" evidence="7">
    <location>
        <begin position="151"/>
        <end position="260"/>
    </location>
</feature>
<sequence length="1096" mass="124323">MGDSDDDFDSRRNRDKFRRERDDYGGNRANNNRNSGGDWNDGRDRPNQFRRQYPGSGGPPPGRDFPPRYNRSPGRFDMSPPHNKRVRRDWDGVDQSPAHFDPPSGAPYFHGGPGFHPNFPPNLHQSAGAPTEQFNKDASDSITQPPMLSFKHFLQDQEDNIEQEEAIKRYNEYKTDFKKTQIADFFTAHKDEDWFKHKYHPDEYSKRREEQRQIIKKRLDIFMELYRKGYLDDVSVDVENQRTLTRFLDAVVIKLEGGNDHDLRALDVATSFSNTTVENDEVDDDIPKQSSSTHEPAQSEKTDSSISVVVTDSKKPAEHKRKREGSASDDGAVSDGVEDDDEDEKKINDKNEVPTENEAAEKKQENGPTASESKEINEIKISSHDNEPEAGEVPDAPRALHRTLSIFFRHLTMQTTKEDVENICKQYSGFRRVCITDPAPERKFCRRGWVTFDHSVQIRNICYELNSAKLHEMDMGAIINRELKNRIRTINGIGQHKTIVRNDLRLITKIIQQLDDRWNIWESKSNDNVEQKQQQQQQTSSTDDSEISSSTASMVISSVQNKKPIGFISHNPLLKNITEHLVEEADAEEEELLGEASNQHGDSNAFEMDKQLAKVLDRLILYLRVVHSIDYYNGAEYAQEDSMPNRCGVIHVRSAPLSSITETELSNFMQHFEARLKPFIEFHEKLDDDEAMKLGAKNEQEEVEKFINANCQEVGKDKWSCPLSGKKFKGPEFVRKHILNKHQDKIDEAKKEGVYFNNYLYDPKRPQLPEHPSTRPGATLTGPHPSGLPLPTPSTPMGGQGLINRPPMWPPMSAPAHPGPPGPYYNQFHQHRHPRPPFMYQSPGGPIHRAPFTNVVSMDIERQIDEFVLPGDPIALSTLPSPLDACNSIILGPGLHYDKDTNAFTSHGCGLVREPSPLIYYVDGHRSAASSLSTDDLILGIVVRRQLESLLVDIGYNELASLSLYDFEGSTKRTKPNVDRGDVIYGRLKIDGECQPQITCVNEDGKADGMGVLHENGYLFSIPIDVANDLIHHDNLLQELGNEIPYEIAIGANGRVWIKATTTRTMIALRKVILERAKNKIDINQLKALFQQSFVS</sequence>
<dbReference type="SUPFAM" id="SSF54791">
    <property type="entry name" value="Eukaryotic type KH-domain (KH-domain type I)"/>
    <property type="match status" value="1"/>
</dbReference>
<dbReference type="InterPro" id="IPR021933">
    <property type="entry name" value="SERRATE/Ars2_N"/>
</dbReference>
<dbReference type="Pfam" id="PF04959">
    <property type="entry name" value="ARS2"/>
    <property type="match status" value="1"/>
</dbReference>
<protein>
    <recommendedName>
        <fullName evidence="11">Ribosomal RNA-processing protein 40</fullName>
    </recommendedName>
</protein>
<dbReference type="InterPro" id="IPR035979">
    <property type="entry name" value="RBD_domain_sf"/>
</dbReference>
<dbReference type="InterPro" id="IPR007042">
    <property type="entry name" value="SERRATE/Ars2_C"/>
</dbReference>
<dbReference type="GO" id="GO:0031053">
    <property type="term" value="P:primary miRNA processing"/>
    <property type="evidence" value="ECO:0007669"/>
    <property type="project" value="TreeGrafter"/>
</dbReference>
<feature type="compositionally biased region" description="Low complexity" evidence="5">
    <location>
        <begin position="531"/>
        <end position="551"/>
    </location>
</feature>
<feature type="region of interest" description="Disordered" evidence="5">
    <location>
        <begin position="764"/>
        <end position="794"/>
    </location>
</feature>
<gene>
    <name evidence="9" type="ORF">TSG867_LOCUS8561</name>
</gene>
<comment type="subcellular location">
    <subcellularLocation>
        <location evidence="1">Nucleus</location>
    </subcellularLocation>
</comment>
<proteinExistence type="inferred from homology"/>
<feature type="region of interest" description="Disordered" evidence="5">
    <location>
        <begin position="276"/>
        <end position="397"/>
    </location>
</feature>
<evidence type="ECO:0008006" key="11">
    <source>
        <dbReference type="Google" id="ProtNLM"/>
    </source>
</evidence>
<keyword evidence="4" id="KW-0539">Nucleus</keyword>
<evidence type="ECO:0000256" key="3">
    <source>
        <dbReference type="ARBA" id="ARBA00022884"/>
    </source>
</evidence>
<dbReference type="InterPro" id="IPR004088">
    <property type="entry name" value="KH_dom_type_1"/>
</dbReference>
<name>A0A820K933_9BILA</name>
<feature type="compositionally biased region" description="Basic and acidic residues" evidence="5">
    <location>
        <begin position="9"/>
        <end position="25"/>
    </location>
</feature>
<evidence type="ECO:0000313" key="10">
    <source>
        <dbReference type="Proteomes" id="UP000663862"/>
    </source>
</evidence>
<keyword evidence="3" id="KW-0694">RNA-binding</keyword>
<dbReference type="EMBL" id="CAJOBQ010000355">
    <property type="protein sequence ID" value="CAF4336203.1"/>
    <property type="molecule type" value="Genomic_DNA"/>
</dbReference>
<evidence type="ECO:0000256" key="5">
    <source>
        <dbReference type="SAM" id="MobiDB-lite"/>
    </source>
</evidence>
<evidence type="ECO:0000256" key="4">
    <source>
        <dbReference type="ARBA" id="ARBA00023242"/>
    </source>
</evidence>
<dbReference type="InterPro" id="IPR039727">
    <property type="entry name" value="SE/Ars2"/>
</dbReference>
<dbReference type="Gene3D" id="2.40.50.140">
    <property type="entry name" value="Nucleic acid-binding proteins"/>
    <property type="match status" value="1"/>
</dbReference>
<evidence type="ECO:0000259" key="6">
    <source>
        <dbReference type="Pfam" id="PF04959"/>
    </source>
</evidence>
<comment type="caution">
    <text evidence="9">The sequence shown here is derived from an EMBL/GenBank/DDBJ whole genome shotgun (WGS) entry which is preliminary data.</text>
</comment>
<dbReference type="InterPro" id="IPR012340">
    <property type="entry name" value="NA-bd_OB-fold"/>
</dbReference>
<dbReference type="Pfam" id="PF15985">
    <property type="entry name" value="KH_6"/>
    <property type="match status" value="1"/>
</dbReference>
<dbReference type="AlphaFoldDB" id="A0A820K933"/>
<dbReference type="Gene3D" id="3.30.1370.10">
    <property type="entry name" value="K Homology domain, type 1"/>
    <property type="match status" value="1"/>
</dbReference>
<dbReference type="InterPro" id="IPR012677">
    <property type="entry name" value="Nucleotide-bd_a/b_plait_sf"/>
</dbReference>
<evidence type="ECO:0000313" key="9">
    <source>
        <dbReference type="EMBL" id="CAF4336203.1"/>
    </source>
</evidence>
<dbReference type="PANTHER" id="PTHR13165:SF0">
    <property type="entry name" value="SERRATE RNA EFFECTOR MOLECULE HOMOLOG"/>
    <property type="match status" value="1"/>
</dbReference>
<dbReference type="SUPFAM" id="SSF54928">
    <property type="entry name" value="RNA-binding domain, RBD"/>
    <property type="match status" value="1"/>
</dbReference>
<feature type="compositionally biased region" description="Low complexity" evidence="5">
    <location>
        <begin position="26"/>
        <end position="38"/>
    </location>
</feature>
<feature type="domain" description="K Homology" evidence="8">
    <location>
        <begin position="1017"/>
        <end position="1063"/>
    </location>
</feature>
<dbReference type="InterPro" id="IPR036612">
    <property type="entry name" value="KH_dom_type_1_sf"/>
</dbReference>
<dbReference type="GO" id="GO:0016604">
    <property type="term" value="C:nuclear body"/>
    <property type="evidence" value="ECO:0007669"/>
    <property type="project" value="TreeGrafter"/>
</dbReference>
<dbReference type="SUPFAM" id="SSF50249">
    <property type="entry name" value="Nucleic acid-binding proteins"/>
    <property type="match status" value="1"/>
</dbReference>
<feature type="domain" description="SERRATE/Ars2 C-terminal" evidence="6">
    <location>
        <begin position="655"/>
        <end position="820"/>
    </location>
</feature>
<evidence type="ECO:0000259" key="8">
    <source>
        <dbReference type="Pfam" id="PF15985"/>
    </source>
</evidence>
<dbReference type="Pfam" id="PF12066">
    <property type="entry name" value="SERRATE_Ars2_N"/>
    <property type="match status" value="1"/>
</dbReference>
<dbReference type="Proteomes" id="UP000663862">
    <property type="component" value="Unassembled WGS sequence"/>
</dbReference>
<dbReference type="GO" id="GO:0003723">
    <property type="term" value="F:RNA binding"/>
    <property type="evidence" value="ECO:0007669"/>
    <property type="project" value="UniProtKB-KW"/>
</dbReference>
<evidence type="ECO:0000256" key="2">
    <source>
        <dbReference type="ARBA" id="ARBA00005407"/>
    </source>
</evidence>
<organism evidence="9 10">
    <name type="scientific">Rotaria socialis</name>
    <dbReference type="NCBI Taxonomy" id="392032"/>
    <lineage>
        <taxon>Eukaryota</taxon>
        <taxon>Metazoa</taxon>
        <taxon>Spiralia</taxon>
        <taxon>Gnathifera</taxon>
        <taxon>Rotifera</taxon>
        <taxon>Eurotatoria</taxon>
        <taxon>Bdelloidea</taxon>
        <taxon>Philodinida</taxon>
        <taxon>Philodinidae</taxon>
        <taxon>Rotaria</taxon>
    </lineage>
</organism>
<feature type="compositionally biased region" description="Basic and acidic residues" evidence="5">
    <location>
        <begin position="344"/>
        <end position="365"/>
    </location>
</feature>